<feature type="transmembrane region" description="Helical" evidence="1">
    <location>
        <begin position="20"/>
        <end position="44"/>
    </location>
</feature>
<dbReference type="Proteomes" id="UP000670475">
    <property type="component" value="Unassembled WGS sequence"/>
</dbReference>
<dbReference type="RefSeq" id="WP_209341692.1">
    <property type="nucleotide sequence ID" value="NZ_JAGIQL010000081.1"/>
</dbReference>
<accession>A0A940MB39</accession>
<comment type="caution">
    <text evidence="2">The sequence shown here is derived from an EMBL/GenBank/DDBJ whole genome shotgun (WGS) entry which is preliminary data.</text>
</comment>
<keyword evidence="1" id="KW-0472">Membrane</keyword>
<name>A0A940MB39_9ACTN</name>
<keyword evidence="1" id="KW-1133">Transmembrane helix</keyword>
<evidence type="ECO:0000256" key="1">
    <source>
        <dbReference type="SAM" id="Phobius"/>
    </source>
</evidence>
<proteinExistence type="predicted"/>
<keyword evidence="1" id="KW-0812">Transmembrane</keyword>
<feature type="transmembrane region" description="Helical" evidence="1">
    <location>
        <begin position="56"/>
        <end position="76"/>
    </location>
</feature>
<dbReference type="EMBL" id="JAGIQL010000081">
    <property type="protein sequence ID" value="MBP0459659.1"/>
    <property type="molecule type" value="Genomic_DNA"/>
</dbReference>
<sequence length="96" mass="10153">MTGKGVDQGDERGYGAAPWWAELGTVGSAALIVFGALVAVWVFFRLPGTPENLAQGYYQAAKVAAIGLVMAGSALLGRRRARNAAAEETNEREERA</sequence>
<gene>
    <name evidence="2" type="ORF">JFN87_19440</name>
</gene>
<dbReference type="AlphaFoldDB" id="A0A940MB39"/>
<evidence type="ECO:0000313" key="3">
    <source>
        <dbReference type="Proteomes" id="UP000670475"/>
    </source>
</evidence>
<organism evidence="2 3">
    <name type="scientific">Streptomyces montanisoli</name>
    <dbReference type="NCBI Taxonomy" id="2798581"/>
    <lineage>
        <taxon>Bacteria</taxon>
        <taxon>Bacillati</taxon>
        <taxon>Actinomycetota</taxon>
        <taxon>Actinomycetes</taxon>
        <taxon>Kitasatosporales</taxon>
        <taxon>Streptomycetaceae</taxon>
        <taxon>Streptomyces</taxon>
    </lineage>
</organism>
<protein>
    <submittedName>
        <fullName evidence="2">Uncharacterized protein</fullName>
    </submittedName>
</protein>
<keyword evidence="3" id="KW-1185">Reference proteome</keyword>
<evidence type="ECO:0000313" key="2">
    <source>
        <dbReference type="EMBL" id="MBP0459659.1"/>
    </source>
</evidence>
<reference evidence="2" key="1">
    <citation type="submission" date="2021-03" db="EMBL/GenBank/DDBJ databases">
        <title>Whole genome sequence of Streptomyces bomunensis MMS17-BM035.</title>
        <authorList>
            <person name="Lee J.H."/>
        </authorList>
    </citation>
    <scope>NUCLEOTIDE SEQUENCE</scope>
    <source>
        <strain evidence="2">MMS17-BM035</strain>
    </source>
</reference>